<dbReference type="EMBL" id="CP089984">
    <property type="protein sequence ID" value="WXB18182.1"/>
    <property type="molecule type" value="Genomic_DNA"/>
</dbReference>
<dbReference type="Proteomes" id="UP001370348">
    <property type="component" value="Chromosome"/>
</dbReference>
<reference evidence="3 4" key="1">
    <citation type="submission" date="2021-12" db="EMBL/GenBank/DDBJ databases">
        <title>Discovery of the Pendulisporaceae a myxobacterial family with distinct sporulation behavior and unique specialized metabolism.</title>
        <authorList>
            <person name="Garcia R."/>
            <person name="Popoff A."/>
            <person name="Bader C.D."/>
            <person name="Loehr J."/>
            <person name="Walesch S."/>
            <person name="Walt C."/>
            <person name="Boldt J."/>
            <person name="Bunk B."/>
            <person name="Haeckl F.J.F.P.J."/>
            <person name="Gunesch A.P."/>
            <person name="Birkelbach J."/>
            <person name="Nuebel U."/>
            <person name="Pietschmann T."/>
            <person name="Bach T."/>
            <person name="Mueller R."/>
        </authorList>
    </citation>
    <scope>NUCLEOTIDE SEQUENCE [LARGE SCALE GENOMIC DNA]</scope>
    <source>
        <strain evidence="3 4">MSr11954</strain>
    </source>
</reference>
<dbReference type="Pfam" id="PF05721">
    <property type="entry name" value="PhyH"/>
    <property type="match status" value="1"/>
</dbReference>
<dbReference type="RefSeq" id="WP_394827824.1">
    <property type="nucleotide sequence ID" value="NZ_CP089984.1"/>
</dbReference>
<name>A0ABZ2M548_9BACT</name>
<gene>
    <name evidence="3" type="ORF">LZC94_13080</name>
</gene>
<protein>
    <submittedName>
        <fullName evidence="3">Chlorinating enzyme</fullName>
    </submittedName>
</protein>
<dbReference type="NCBIfam" id="TIGR01762">
    <property type="entry name" value="chlorin-enz"/>
    <property type="match status" value="1"/>
</dbReference>
<dbReference type="SUPFAM" id="SSF51197">
    <property type="entry name" value="Clavaminate synthase-like"/>
    <property type="match status" value="1"/>
</dbReference>
<comment type="cofactor">
    <cofactor evidence="1">
        <name>Fe(2+)</name>
        <dbReference type="ChEBI" id="CHEBI:29033"/>
    </cofactor>
</comment>
<sequence length="322" mass="36844">MNDFKLSQQEIAQFRRDGYIGPFSLYTPEDAAQRYKVIRAELFDREFAVYDLPPNSIIANYDRHLDVELLSEHVVRPEIVQRVASILGPDVVCWRSEMFPKYPGDEGTDWHQADTFAHASGKPQIIWPGTQRFGGSITVWTALTDSTEETGCLRFVPGTHEEMFYDESKKMEFRPEHINAMDKDGIRRGFYGYDYRSLQKDPSWKPNESQARSITMKAGQFVIFWSTLMHSSYPNVTKNKVRLGYATRYVPTSVRVYPDTDHVDEYGSKIALEKFGVVVVAGEDRFGHNRTVNRSTRGFDFQRYRSPGRGSPVHTGAALGGE</sequence>
<feature type="region of interest" description="Disordered" evidence="2">
    <location>
        <begin position="300"/>
        <end position="322"/>
    </location>
</feature>
<keyword evidence="4" id="KW-1185">Reference proteome</keyword>
<accession>A0ABZ2M548</accession>
<organism evidence="3 4">
    <name type="scientific">Pendulispora albinea</name>
    <dbReference type="NCBI Taxonomy" id="2741071"/>
    <lineage>
        <taxon>Bacteria</taxon>
        <taxon>Pseudomonadati</taxon>
        <taxon>Myxococcota</taxon>
        <taxon>Myxococcia</taxon>
        <taxon>Myxococcales</taxon>
        <taxon>Sorangiineae</taxon>
        <taxon>Pendulisporaceae</taxon>
        <taxon>Pendulispora</taxon>
    </lineage>
</organism>
<dbReference type="PANTHER" id="PTHR20883:SF48">
    <property type="entry name" value="ECTOINE DIOXYGENASE"/>
    <property type="match status" value="1"/>
</dbReference>
<dbReference type="InterPro" id="IPR010092">
    <property type="entry name" value="Chlorin_enz"/>
</dbReference>
<dbReference type="InterPro" id="IPR008775">
    <property type="entry name" value="Phytyl_CoA_dOase-like"/>
</dbReference>
<evidence type="ECO:0000313" key="3">
    <source>
        <dbReference type="EMBL" id="WXB18182.1"/>
    </source>
</evidence>
<evidence type="ECO:0000256" key="1">
    <source>
        <dbReference type="ARBA" id="ARBA00001954"/>
    </source>
</evidence>
<evidence type="ECO:0000313" key="4">
    <source>
        <dbReference type="Proteomes" id="UP001370348"/>
    </source>
</evidence>
<dbReference type="PANTHER" id="PTHR20883">
    <property type="entry name" value="PHYTANOYL-COA DIOXYGENASE DOMAIN CONTAINING 1"/>
    <property type="match status" value="1"/>
</dbReference>
<dbReference type="Gene3D" id="2.60.120.620">
    <property type="entry name" value="q2cbj1_9rhob like domain"/>
    <property type="match status" value="1"/>
</dbReference>
<evidence type="ECO:0000256" key="2">
    <source>
        <dbReference type="SAM" id="MobiDB-lite"/>
    </source>
</evidence>
<proteinExistence type="predicted"/>